<evidence type="ECO:0000313" key="2">
    <source>
        <dbReference type="EMBL" id="CEP21410.1"/>
    </source>
</evidence>
<feature type="compositionally biased region" description="Polar residues" evidence="1">
    <location>
        <begin position="165"/>
        <end position="200"/>
    </location>
</feature>
<feature type="region of interest" description="Disordered" evidence="1">
    <location>
        <begin position="114"/>
        <end position="200"/>
    </location>
</feature>
<dbReference type="Proteomes" id="UP000038830">
    <property type="component" value="Unassembled WGS sequence"/>
</dbReference>
<name>A0A0H5C0T9_CYBJN</name>
<protein>
    <submittedName>
        <fullName evidence="2">Uncharacterized protein</fullName>
    </submittedName>
</protein>
<evidence type="ECO:0000313" key="3">
    <source>
        <dbReference type="Proteomes" id="UP000038830"/>
    </source>
</evidence>
<sequence>MNNNNNQGNAPQGTPNQGINLVLQPAQIKQLAKQCNAEVLEARRLGSDTPEGREHLKKAQKIKSILVQYQQQQRQAQAQAQAHAQGQAQAQQQTQSSVSTPVVANAVASPQIQQAQQIPKQSPQLNQLQQQRPQVQHNIVSHQQQSQQPVPVQQQQQGSQMQNMNANIQGTRNAVSSPSPMSQAGTPSSAAQTSQAPRNPYQQLQQIKQVLANFQKTLKEIEIQKRLF</sequence>
<evidence type="ECO:0000256" key="1">
    <source>
        <dbReference type="SAM" id="MobiDB-lite"/>
    </source>
</evidence>
<accession>A0A0H5C0T9</accession>
<proteinExistence type="predicted"/>
<feature type="compositionally biased region" description="Low complexity" evidence="1">
    <location>
        <begin position="114"/>
        <end position="164"/>
    </location>
</feature>
<gene>
    <name evidence="2" type="ORF">BN1211_1499</name>
</gene>
<dbReference type="EMBL" id="CDQK01000002">
    <property type="protein sequence ID" value="CEP21410.1"/>
    <property type="molecule type" value="Genomic_DNA"/>
</dbReference>
<reference evidence="3" key="1">
    <citation type="journal article" date="2015" name="J. Biotechnol.">
        <title>The structure of the Cyberlindnera jadinii genome and its relation to Candida utilis analyzed by the occurrence of single nucleotide polymorphisms.</title>
        <authorList>
            <person name="Rupp O."/>
            <person name="Brinkrolf K."/>
            <person name="Buerth C."/>
            <person name="Kunigo M."/>
            <person name="Schneider J."/>
            <person name="Jaenicke S."/>
            <person name="Goesmann A."/>
            <person name="Puehler A."/>
            <person name="Jaeger K.-E."/>
            <person name="Ernst J.F."/>
        </authorList>
    </citation>
    <scope>NUCLEOTIDE SEQUENCE [LARGE SCALE GENOMIC DNA]</scope>
    <source>
        <strain evidence="3">ATCC 18201 / CBS 1600 / BCRC 20928 / JCM 3617 / NBRC 0987 / NRRL Y-1542</strain>
    </source>
</reference>
<organism evidence="2 3">
    <name type="scientific">Cyberlindnera jadinii (strain ATCC 18201 / CBS 1600 / BCRC 20928 / JCM 3617 / NBRC 0987 / NRRL Y-1542)</name>
    <name type="common">Torula yeast</name>
    <name type="synonym">Candida utilis</name>
    <dbReference type="NCBI Taxonomy" id="983966"/>
    <lineage>
        <taxon>Eukaryota</taxon>
        <taxon>Fungi</taxon>
        <taxon>Dikarya</taxon>
        <taxon>Ascomycota</taxon>
        <taxon>Saccharomycotina</taxon>
        <taxon>Saccharomycetes</taxon>
        <taxon>Phaffomycetales</taxon>
        <taxon>Phaffomycetaceae</taxon>
        <taxon>Cyberlindnera</taxon>
    </lineage>
</organism>
<dbReference type="AlphaFoldDB" id="A0A0H5C0T9"/>